<proteinExistence type="predicted"/>
<name>F6G8F4_RALS8</name>
<evidence type="ECO:0000313" key="1">
    <source>
        <dbReference type="EMBL" id="AEG70983.1"/>
    </source>
</evidence>
<dbReference type="KEGG" id="rsn:RSPO_m00342"/>
<geneLocation type="plasmid" evidence="2"/>
<reference evidence="1 2" key="1">
    <citation type="journal article" date="2011" name="J. Bacteriol.">
        <title>Complete genome sequence of the plant pathogen Ralstonia solanacearum strain Po82.</title>
        <authorList>
            <person name="Xu J."/>
            <person name="Zheng H.J."/>
            <person name="Liu L."/>
            <person name="Pan Z.C."/>
            <person name="Prior P."/>
            <person name="Tang B."/>
            <person name="Xu J.S."/>
            <person name="Zhang H."/>
            <person name="Tian Q."/>
            <person name="Zhang L.Q."/>
            <person name="Feng J."/>
        </authorList>
    </citation>
    <scope>NUCLEOTIDE SEQUENCE [LARGE SCALE GENOMIC DNA]</scope>
    <source>
        <strain evidence="2">Po82</strain>
    </source>
</reference>
<protein>
    <submittedName>
        <fullName evidence="1">Uncharacterized protein</fullName>
    </submittedName>
</protein>
<dbReference type="HOGENOM" id="CLU_3332011_0_0_4"/>
<organism evidence="1 2">
    <name type="scientific">Ralstonia solanacearum (strain Po82)</name>
    <dbReference type="NCBI Taxonomy" id="1031711"/>
    <lineage>
        <taxon>Bacteria</taxon>
        <taxon>Pseudomonadati</taxon>
        <taxon>Pseudomonadota</taxon>
        <taxon>Betaproteobacteria</taxon>
        <taxon>Burkholderiales</taxon>
        <taxon>Burkholderiaceae</taxon>
        <taxon>Ralstonia</taxon>
        <taxon>Ralstonia solanacearum species complex</taxon>
    </lineage>
</organism>
<sequence>MRCLLMGHSAHVIGTALFQRCNRFDLRVGALLQPWQVF</sequence>
<dbReference type="Proteomes" id="UP000007953">
    <property type="component" value="Plasmid megaplasmid"/>
</dbReference>
<accession>F6G8F4</accession>
<evidence type="ECO:0000313" key="2">
    <source>
        <dbReference type="Proteomes" id="UP000007953"/>
    </source>
</evidence>
<keyword evidence="1" id="KW-0614">Plasmid</keyword>
<gene>
    <name evidence="1" type="ordered locus">RSPO_m00342</name>
</gene>
<dbReference type="EMBL" id="CP002820">
    <property type="protein sequence ID" value="AEG70983.1"/>
    <property type="molecule type" value="Genomic_DNA"/>
</dbReference>
<dbReference type="AlphaFoldDB" id="F6G8F4"/>